<evidence type="ECO:0000313" key="3">
    <source>
        <dbReference type="Proteomes" id="UP001595923"/>
    </source>
</evidence>
<evidence type="ECO:0000256" key="1">
    <source>
        <dbReference type="SAM" id="MobiDB-lite"/>
    </source>
</evidence>
<organism evidence="2 3">
    <name type="scientific">Nocardiopsis mangrovi</name>
    <dbReference type="NCBI Taxonomy" id="1179818"/>
    <lineage>
        <taxon>Bacteria</taxon>
        <taxon>Bacillati</taxon>
        <taxon>Actinomycetota</taxon>
        <taxon>Actinomycetes</taxon>
        <taxon>Streptosporangiales</taxon>
        <taxon>Nocardiopsidaceae</taxon>
        <taxon>Nocardiopsis</taxon>
    </lineage>
</organism>
<name>A0ABV9DU90_9ACTN</name>
<accession>A0ABV9DU90</accession>
<keyword evidence="3" id="KW-1185">Reference proteome</keyword>
<protein>
    <submittedName>
        <fullName evidence="2">Uncharacterized protein</fullName>
    </submittedName>
</protein>
<dbReference type="RefSeq" id="WP_378571964.1">
    <property type="nucleotide sequence ID" value="NZ_JBHSFQ010000003.1"/>
</dbReference>
<dbReference type="EMBL" id="JBHSFQ010000003">
    <property type="protein sequence ID" value="MFC4561178.1"/>
    <property type="molecule type" value="Genomic_DNA"/>
</dbReference>
<comment type="caution">
    <text evidence="2">The sequence shown here is derived from an EMBL/GenBank/DDBJ whole genome shotgun (WGS) entry which is preliminary data.</text>
</comment>
<evidence type="ECO:0000313" key="2">
    <source>
        <dbReference type="EMBL" id="MFC4561178.1"/>
    </source>
</evidence>
<feature type="region of interest" description="Disordered" evidence="1">
    <location>
        <begin position="467"/>
        <end position="496"/>
    </location>
</feature>
<reference evidence="3" key="1">
    <citation type="journal article" date="2019" name="Int. J. Syst. Evol. Microbiol.">
        <title>The Global Catalogue of Microorganisms (GCM) 10K type strain sequencing project: providing services to taxonomists for standard genome sequencing and annotation.</title>
        <authorList>
            <consortium name="The Broad Institute Genomics Platform"/>
            <consortium name="The Broad Institute Genome Sequencing Center for Infectious Disease"/>
            <person name="Wu L."/>
            <person name="Ma J."/>
        </authorList>
    </citation>
    <scope>NUCLEOTIDE SEQUENCE [LARGE SCALE GENOMIC DNA]</scope>
    <source>
        <strain evidence="3">XZYJ18</strain>
    </source>
</reference>
<sequence length="557" mass="59931">MLRATRALLATRNPLDAELGVSEMLGSWWGRRMPGMDIEHRLAEGLIARAAGAGTPAGLALLAGIRVLGISERHRELAETGVQELTSRDVRRPAWADSLGRVQPVAAYVSGSGFADTDDIICVFRYTDGERDDEAERPAAADTAGSGHGDRGAAAPAGGATEHALIAVVDHNSGGILRDAWVTTKVDRLLAHCRSAAEGGDPMATFTPLRPDRARRLLEDALRRTDLALEGAGERPSAAGPDSPGLIGASLAAHHALLRARVRALPRRPESARAPLRPVWRRDRRATLAARFLASDAAAELSDSYAASRCVDHIIAYGCDVDGGRPMRVSPRKVEAFLLTWLPRRLILLPEEQEAMPHVLAAWIRWAGPRTGLPEVAVGATLDALWEATSAFTTSYLDLAASFGLRQEVIRRLLPDGDLSALPRRMFAFPLLTSDLLEESAAEFDPGTPEGRRALLRLDHFGEYDAPVTHRGKHSAQGAPGPAPDARADGPGAEEELAAHERLAERLWRGDPPALWSAAERLLDRGHSRPEVLRILLDTVAAAEAGGDEPEKRLEGL</sequence>
<proteinExistence type="predicted"/>
<feature type="region of interest" description="Disordered" evidence="1">
    <location>
        <begin position="132"/>
        <end position="157"/>
    </location>
</feature>
<gene>
    <name evidence="2" type="ORF">ACFO4E_04825</name>
</gene>
<dbReference type="Proteomes" id="UP001595923">
    <property type="component" value="Unassembled WGS sequence"/>
</dbReference>